<organism evidence="1 2">
    <name type="scientific">Melghirimyces profundicolus</name>
    <dbReference type="NCBI Taxonomy" id="1242148"/>
    <lineage>
        <taxon>Bacteria</taxon>
        <taxon>Bacillati</taxon>
        <taxon>Bacillota</taxon>
        <taxon>Bacilli</taxon>
        <taxon>Bacillales</taxon>
        <taxon>Thermoactinomycetaceae</taxon>
        <taxon>Melghirimyces</taxon>
    </lineage>
</organism>
<accession>A0A2T6BU29</accession>
<proteinExistence type="predicted"/>
<sequence length="91" mass="10580">MLTYADRITLEGLFQVWAWGKGYLLVPEGSWDLPPYKSPEFIHDLYQSGMTLEEFRKLPVYRIAVKRGLIKDDEWVGPNTWDGGEESKEKS</sequence>
<gene>
    <name evidence="1" type="ORF">C8P63_11120</name>
</gene>
<name>A0A2T6BU29_9BACL</name>
<evidence type="ECO:0000313" key="2">
    <source>
        <dbReference type="Proteomes" id="UP000244240"/>
    </source>
</evidence>
<dbReference type="RefSeq" id="WP_170109585.1">
    <property type="nucleotide sequence ID" value="NZ_QBKR01000011.1"/>
</dbReference>
<dbReference type="Proteomes" id="UP000244240">
    <property type="component" value="Unassembled WGS sequence"/>
</dbReference>
<keyword evidence="2" id="KW-1185">Reference proteome</keyword>
<evidence type="ECO:0000313" key="1">
    <source>
        <dbReference type="EMBL" id="PTX59590.1"/>
    </source>
</evidence>
<protein>
    <submittedName>
        <fullName evidence="1">Uncharacterized protein</fullName>
    </submittedName>
</protein>
<dbReference type="AlphaFoldDB" id="A0A2T6BU29"/>
<comment type="caution">
    <text evidence="1">The sequence shown here is derived from an EMBL/GenBank/DDBJ whole genome shotgun (WGS) entry which is preliminary data.</text>
</comment>
<reference evidence="1 2" key="1">
    <citation type="submission" date="2018-04" db="EMBL/GenBank/DDBJ databases">
        <title>Genomic Encyclopedia of Archaeal and Bacterial Type Strains, Phase II (KMG-II): from individual species to whole genera.</title>
        <authorList>
            <person name="Goeker M."/>
        </authorList>
    </citation>
    <scope>NUCLEOTIDE SEQUENCE [LARGE SCALE GENOMIC DNA]</scope>
    <source>
        <strain evidence="1 2">DSM 45787</strain>
    </source>
</reference>
<dbReference type="EMBL" id="QBKR01000011">
    <property type="protein sequence ID" value="PTX59590.1"/>
    <property type="molecule type" value="Genomic_DNA"/>
</dbReference>